<dbReference type="Pfam" id="PF12697">
    <property type="entry name" value="Abhydrolase_6"/>
    <property type="match status" value="1"/>
</dbReference>
<proteinExistence type="predicted"/>
<dbReference type="PANTHER" id="PTHR10992:SF1077">
    <property type="entry name" value="ALPHA_BETA FOLD HYDROLASE"/>
    <property type="match status" value="1"/>
</dbReference>
<dbReference type="GO" id="GO:0080030">
    <property type="term" value="F:methyl indole-3-acetate esterase activity"/>
    <property type="evidence" value="ECO:0007669"/>
    <property type="project" value="TreeGrafter"/>
</dbReference>
<gene>
    <name evidence="1" type="ORF">Lalb_Chr07g0195221</name>
</gene>
<organism evidence="1 2">
    <name type="scientific">Lupinus albus</name>
    <name type="common">White lupine</name>
    <name type="synonym">Lupinus termis</name>
    <dbReference type="NCBI Taxonomy" id="3870"/>
    <lineage>
        <taxon>Eukaryota</taxon>
        <taxon>Viridiplantae</taxon>
        <taxon>Streptophyta</taxon>
        <taxon>Embryophyta</taxon>
        <taxon>Tracheophyta</taxon>
        <taxon>Spermatophyta</taxon>
        <taxon>Magnoliopsida</taxon>
        <taxon>eudicotyledons</taxon>
        <taxon>Gunneridae</taxon>
        <taxon>Pentapetalae</taxon>
        <taxon>rosids</taxon>
        <taxon>fabids</taxon>
        <taxon>Fabales</taxon>
        <taxon>Fabaceae</taxon>
        <taxon>Papilionoideae</taxon>
        <taxon>50 kb inversion clade</taxon>
        <taxon>genistoids sensu lato</taxon>
        <taxon>core genistoids</taxon>
        <taxon>Genisteae</taxon>
        <taxon>Lupinus</taxon>
    </lineage>
</organism>
<name>A0A6A4QC42_LUPAL</name>
<comment type="caution">
    <text evidence="1">The sequence shown here is derived from an EMBL/GenBank/DDBJ whole genome shotgun (WGS) entry which is preliminary data.</text>
</comment>
<dbReference type="EMBL" id="WOCE01000007">
    <property type="protein sequence ID" value="KAE9611192.1"/>
    <property type="molecule type" value="Genomic_DNA"/>
</dbReference>
<evidence type="ECO:0000313" key="2">
    <source>
        <dbReference type="Proteomes" id="UP000447434"/>
    </source>
</evidence>
<dbReference type="GO" id="GO:0009696">
    <property type="term" value="P:salicylic acid metabolic process"/>
    <property type="evidence" value="ECO:0007669"/>
    <property type="project" value="TreeGrafter"/>
</dbReference>
<evidence type="ECO:0000313" key="1">
    <source>
        <dbReference type="EMBL" id="KAE9611192.1"/>
    </source>
</evidence>
<dbReference type="InterPro" id="IPR045889">
    <property type="entry name" value="MES/HNL"/>
</dbReference>
<dbReference type="PANTHER" id="PTHR10992">
    <property type="entry name" value="METHYLESTERASE FAMILY MEMBER"/>
    <property type="match status" value="1"/>
</dbReference>
<dbReference type="SUPFAM" id="SSF53474">
    <property type="entry name" value="alpha/beta-Hydrolases"/>
    <property type="match status" value="1"/>
</dbReference>
<dbReference type="GO" id="GO:0080031">
    <property type="term" value="F:methyl salicylate esterase activity"/>
    <property type="evidence" value="ECO:0007669"/>
    <property type="project" value="TreeGrafter"/>
</dbReference>
<protein>
    <submittedName>
        <fullName evidence="1">Putative 3-oxolaurate decarboxylase</fullName>
    </submittedName>
</protein>
<dbReference type="Proteomes" id="UP000447434">
    <property type="component" value="Chromosome 7"/>
</dbReference>
<keyword evidence="2" id="KW-1185">Reference proteome</keyword>
<dbReference type="OrthoDB" id="408373at2759"/>
<dbReference type="GO" id="GO:0080032">
    <property type="term" value="F:methyl jasmonate esterase activity"/>
    <property type="evidence" value="ECO:0007669"/>
    <property type="project" value="TreeGrafter"/>
</dbReference>
<dbReference type="AlphaFoldDB" id="A0A6A4QC42"/>
<accession>A0A6A4QC42</accession>
<dbReference type="Gene3D" id="3.40.50.1820">
    <property type="entry name" value="alpha/beta hydrolase"/>
    <property type="match status" value="1"/>
</dbReference>
<dbReference type="InterPro" id="IPR029058">
    <property type="entry name" value="AB_hydrolase_fold"/>
</dbReference>
<sequence length="290" mass="32704">MNITIKEKKMLKMEKHLVHIIFLYILCFFICVNGKHFVLIHGGSHGAWCWYKVATMLKSDSHNVTTFDLAASGINPKQVQEIGSISDYYEPLIKLLESLPQEEKVILVGHSLGGVSMSVAMEKFPDKISVAIFVTAYVLSENLTYVALLQELGKRAGSNMDTQFFFFDGPNKPATARLIGPKFMASKMYQLSPPQDLTLALTLVRPSPIYNDVQLLLNETSLSNGRNGRVPKVFIISERDKLITKDIQMWMIGKNGPFAEIKVIKNSDHMVMFSQPMDLTFHLINIGQKY</sequence>
<dbReference type="InterPro" id="IPR000073">
    <property type="entry name" value="AB_hydrolase_1"/>
</dbReference>
<dbReference type="GO" id="GO:0009694">
    <property type="term" value="P:jasmonic acid metabolic process"/>
    <property type="evidence" value="ECO:0007669"/>
    <property type="project" value="TreeGrafter"/>
</dbReference>
<reference evidence="2" key="1">
    <citation type="journal article" date="2020" name="Nat. Commun.">
        <title>Genome sequence of the cluster root forming white lupin.</title>
        <authorList>
            <person name="Hufnagel B."/>
            <person name="Marques A."/>
            <person name="Soriano A."/>
            <person name="Marques L."/>
            <person name="Divol F."/>
            <person name="Doumas P."/>
            <person name="Sallet E."/>
            <person name="Mancinotti D."/>
            <person name="Carrere S."/>
            <person name="Marande W."/>
            <person name="Arribat S."/>
            <person name="Keller J."/>
            <person name="Huneau C."/>
            <person name="Blein T."/>
            <person name="Aime D."/>
            <person name="Laguerre M."/>
            <person name="Taylor J."/>
            <person name="Schubert V."/>
            <person name="Nelson M."/>
            <person name="Geu-Flores F."/>
            <person name="Crespi M."/>
            <person name="Gallardo-Guerrero K."/>
            <person name="Delaux P.-M."/>
            <person name="Salse J."/>
            <person name="Berges H."/>
            <person name="Guyot R."/>
            <person name="Gouzy J."/>
            <person name="Peret B."/>
        </authorList>
    </citation>
    <scope>NUCLEOTIDE SEQUENCE [LARGE SCALE GENOMIC DNA]</scope>
    <source>
        <strain evidence="2">cv. Amiga</strain>
    </source>
</reference>